<keyword evidence="1" id="KW-1133">Transmembrane helix</keyword>
<dbReference type="EMBL" id="BAABID010000008">
    <property type="protein sequence ID" value="GAA4728305.1"/>
    <property type="molecule type" value="Genomic_DNA"/>
</dbReference>
<keyword evidence="1" id="KW-0812">Transmembrane</keyword>
<feature type="transmembrane region" description="Helical" evidence="1">
    <location>
        <begin position="17"/>
        <end position="37"/>
    </location>
</feature>
<dbReference type="Proteomes" id="UP001500956">
    <property type="component" value="Unassembled WGS sequence"/>
</dbReference>
<keyword evidence="3" id="KW-1185">Reference proteome</keyword>
<sequence length="46" mass="4839">MFAVVLAISLGSGTDEVLSVVAAAVAFALTLGFVVLLDRWRSSKTR</sequence>
<protein>
    <submittedName>
        <fullName evidence="2">Uncharacterized protein</fullName>
    </submittedName>
</protein>
<evidence type="ECO:0000313" key="2">
    <source>
        <dbReference type="EMBL" id="GAA4728305.1"/>
    </source>
</evidence>
<evidence type="ECO:0000313" key="3">
    <source>
        <dbReference type="Proteomes" id="UP001500956"/>
    </source>
</evidence>
<keyword evidence="1" id="KW-0472">Membrane</keyword>
<reference evidence="3" key="1">
    <citation type="journal article" date="2019" name="Int. J. Syst. Evol. Microbiol.">
        <title>The Global Catalogue of Microorganisms (GCM) 10K type strain sequencing project: providing services to taxonomists for standard genome sequencing and annotation.</title>
        <authorList>
            <consortium name="The Broad Institute Genomics Platform"/>
            <consortium name="The Broad Institute Genome Sequencing Center for Infectious Disease"/>
            <person name="Wu L."/>
            <person name="Ma J."/>
        </authorList>
    </citation>
    <scope>NUCLEOTIDE SEQUENCE [LARGE SCALE GENOMIC DNA]</scope>
    <source>
        <strain evidence="3">JCM 18063</strain>
    </source>
</reference>
<comment type="caution">
    <text evidence="2">The sequence shown here is derived from an EMBL/GenBank/DDBJ whole genome shotgun (WGS) entry which is preliminary data.</text>
</comment>
<organism evidence="2 3">
    <name type="scientific">Isoptericola chiayiensis</name>
    <dbReference type="NCBI Taxonomy" id="579446"/>
    <lineage>
        <taxon>Bacteria</taxon>
        <taxon>Bacillati</taxon>
        <taxon>Actinomycetota</taxon>
        <taxon>Actinomycetes</taxon>
        <taxon>Micrococcales</taxon>
        <taxon>Promicromonosporaceae</taxon>
        <taxon>Isoptericola</taxon>
    </lineage>
</organism>
<gene>
    <name evidence="2" type="ORF">GCM10023216_19500</name>
</gene>
<evidence type="ECO:0000256" key="1">
    <source>
        <dbReference type="SAM" id="Phobius"/>
    </source>
</evidence>
<accession>A0ABP8YI17</accession>
<name>A0ABP8YI17_9MICO</name>
<dbReference type="RefSeq" id="WP_172149952.1">
    <property type="nucleotide sequence ID" value="NZ_BAABID010000008.1"/>
</dbReference>
<proteinExistence type="predicted"/>